<comment type="caution">
    <text evidence="3">The sequence shown here is derived from an EMBL/GenBank/DDBJ whole genome shotgun (WGS) entry which is preliminary data.</text>
</comment>
<accession>A0ABW4J3J2</accession>
<feature type="signal peptide" evidence="2">
    <location>
        <begin position="1"/>
        <end position="26"/>
    </location>
</feature>
<dbReference type="RefSeq" id="WP_381092212.1">
    <property type="nucleotide sequence ID" value="NZ_JBHUDX010000139.1"/>
</dbReference>
<protein>
    <submittedName>
        <fullName evidence="3">Uncharacterized protein</fullName>
    </submittedName>
</protein>
<dbReference type="Proteomes" id="UP001597261">
    <property type="component" value="Unassembled WGS sequence"/>
</dbReference>
<feature type="compositionally biased region" description="Basic and acidic residues" evidence="1">
    <location>
        <begin position="130"/>
        <end position="141"/>
    </location>
</feature>
<evidence type="ECO:0000313" key="4">
    <source>
        <dbReference type="Proteomes" id="UP001597261"/>
    </source>
</evidence>
<sequence length="250" mass="26441">MPTRTFAVAAAVVGAAALATTGITYATSIVDANERAAPPGHHAAPSAQPSSPSAQRSASAAHASGSAGGKKENRSQENRSQENHEKQDHDKQGHDKQGHDKQGHDKQGHDKQGHNKQGQDKQLQGQGGGDHGDGHDRGHGYGFGDDRGYGYGYRHKGRIYFNGRTYSAHADGCVTVAKSLSSNSFNVYNDSGLIIEVFRGFTCDNAAPVATVGPHDRSNGVVARRARGGVSGDNDVVGSFRVIGRHHDDW</sequence>
<evidence type="ECO:0000256" key="2">
    <source>
        <dbReference type="SAM" id="SignalP"/>
    </source>
</evidence>
<feature type="compositionally biased region" description="Low complexity" evidence="1">
    <location>
        <begin position="36"/>
        <end position="65"/>
    </location>
</feature>
<dbReference type="EMBL" id="JBHUDX010000139">
    <property type="protein sequence ID" value="MFD1663429.1"/>
    <property type="molecule type" value="Genomic_DNA"/>
</dbReference>
<gene>
    <name evidence="3" type="ORF">ACFSL4_36025</name>
</gene>
<evidence type="ECO:0000313" key="3">
    <source>
        <dbReference type="EMBL" id="MFD1663429.1"/>
    </source>
</evidence>
<reference evidence="4" key="1">
    <citation type="journal article" date="2019" name="Int. J. Syst. Evol. Microbiol.">
        <title>The Global Catalogue of Microorganisms (GCM) 10K type strain sequencing project: providing services to taxonomists for standard genome sequencing and annotation.</title>
        <authorList>
            <consortium name="The Broad Institute Genomics Platform"/>
            <consortium name="The Broad Institute Genome Sequencing Center for Infectious Disease"/>
            <person name="Wu L."/>
            <person name="Ma J."/>
        </authorList>
    </citation>
    <scope>NUCLEOTIDE SEQUENCE [LARGE SCALE GENOMIC DNA]</scope>
    <source>
        <strain evidence="4">CGMCC 1.12470</strain>
    </source>
</reference>
<feature type="compositionally biased region" description="Basic and acidic residues" evidence="1">
    <location>
        <begin position="69"/>
        <end position="119"/>
    </location>
</feature>
<feature type="region of interest" description="Disordered" evidence="1">
    <location>
        <begin position="36"/>
        <end position="141"/>
    </location>
</feature>
<keyword evidence="4" id="KW-1185">Reference proteome</keyword>
<proteinExistence type="predicted"/>
<keyword evidence="2" id="KW-0732">Signal</keyword>
<feature type="chain" id="PRO_5047148060" evidence="2">
    <location>
        <begin position="27"/>
        <end position="250"/>
    </location>
</feature>
<evidence type="ECO:0000256" key="1">
    <source>
        <dbReference type="SAM" id="MobiDB-lite"/>
    </source>
</evidence>
<organism evidence="3 4">
    <name type="scientific">Streptomyces caeni</name>
    <dbReference type="NCBI Taxonomy" id="2307231"/>
    <lineage>
        <taxon>Bacteria</taxon>
        <taxon>Bacillati</taxon>
        <taxon>Actinomycetota</taxon>
        <taxon>Actinomycetes</taxon>
        <taxon>Kitasatosporales</taxon>
        <taxon>Streptomycetaceae</taxon>
        <taxon>Streptomyces</taxon>
    </lineage>
</organism>
<name>A0ABW4J3J2_9ACTN</name>